<reference evidence="1 2" key="1">
    <citation type="journal article" date="2007" name="Nature">
        <title>Evolution of genes and genomes on the Drosophila phylogeny.</title>
        <authorList>
            <consortium name="Drosophila 12 Genomes Consortium"/>
            <person name="Clark A.G."/>
            <person name="Eisen M.B."/>
            <person name="Smith D.R."/>
            <person name="Bergman C.M."/>
            <person name="Oliver B."/>
            <person name="Markow T.A."/>
            <person name="Kaufman T.C."/>
            <person name="Kellis M."/>
            <person name="Gelbart W."/>
            <person name="Iyer V.N."/>
            <person name="Pollard D.A."/>
            <person name="Sackton T.B."/>
            <person name="Larracuente A.M."/>
            <person name="Singh N.D."/>
            <person name="Abad J.P."/>
            <person name="Abt D.N."/>
            <person name="Adryan B."/>
            <person name="Aguade M."/>
            <person name="Akashi H."/>
            <person name="Anderson W.W."/>
            <person name="Aquadro C.F."/>
            <person name="Ardell D.H."/>
            <person name="Arguello R."/>
            <person name="Artieri C.G."/>
            <person name="Barbash D.A."/>
            <person name="Barker D."/>
            <person name="Barsanti P."/>
            <person name="Batterham P."/>
            <person name="Batzoglou S."/>
            <person name="Begun D."/>
            <person name="Bhutkar A."/>
            <person name="Blanco E."/>
            <person name="Bosak S.A."/>
            <person name="Bradley R.K."/>
            <person name="Brand A.D."/>
            <person name="Brent M.R."/>
            <person name="Brooks A.N."/>
            <person name="Brown R.H."/>
            <person name="Butlin R.K."/>
            <person name="Caggese C."/>
            <person name="Calvi B.R."/>
            <person name="Bernardo de Carvalho A."/>
            <person name="Caspi A."/>
            <person name="Castrezana S."/>
            <person name="Celniker S.E."/>
            <person name="Chang J.L."/>
            <person name="Chapple C."/>
            <person name="Chatterji S."/>
            <person name="Chinwalla A."/>
            <person name="Civetta A."/>
            <person name="Clifton S.W."/>
            <person name="Comeron J.M."/>
            <person name="Costello J.C."/>
            <person name="Coyne J.A."/>
            <person name="Daub J."/>
            <person name="David R.G."/>
            <person name="Delcher A.L."/>
            <person name="Delehaunty K."/>
            <person name="Do C.B."/>
            <person name="Ebling H."/>
            <person name="Edwards K."/>
            <person name="Eickbush T."/>
            <person name="Evans J.D."/>
            <person name="Filipski A."/>
            <person name="Findeiss S."/>
            <person name="Freyhult E."/>
            <person name="Fulton L."/>
            <person name="Fulton R."/>
            <person name="Garcia A.C."/>
            <person name="Gardiner A."/>
            <person name="Garfield D.A."/>
            <person name="Garvin B.E."/>
            <person name="Gibson G."/>
            <person name="Gilbert D."/>
            <person name="Gnerre S."/>
            <person name="Godfrey J."/>
            <person name="Good R."/>
            <person name="Gotea V."/>
            <person name="Gravely B."/>
            <person name="Greenberg A.J."/>
            <person name="Griffiths-Jones S."/>
            <person name="Gross S."/>
            <person name="Guigo R."/>
            <person name="Gustafson E.A."/>
            <person name="Haerty W."/>
            <person name="Hahn M.W."/>
            <person name="Halligan D.L."/>
            <person name="Halpern A.L."/>
            <person name="Halter G.M."/>
            <person name="Han M.V."/>
            <person name="Heger A."/>
            <person name="Hillier L."/>
            <person name="Hinrichs A.S."/>
            <person name="Holmes I."/>
            <person name="Hoskins R.A."/>
            <person name="Hubisz M.J."/>
            <person name="Hultmark D."/>
            <person name="Huntley M.A."/>
            <person name="Jaffe D.B."/>
            <person name="Jagadeeshan S."/>
            <person name="Jeck W.R."/>
            <person name="Johnson J."/>
            <person name="Jones C.D."/>
            <person name="Jordan W.C."/>
            <person name="Karpen G.H."/>
            <person name="Kataoka E."/>
            <person name="Keightley P.D."/>
            <person name="Kheradpour P."/>
            <person name="Kirkness E.F."/>
            <person name="Koerich L.B."/>
            <person name="Kristiansen K."/>
            <person name="Kudrna D."/>
            <person name="Kulathinal R.J."/>
            <person name="Kumar S."/>
            <person name="Kwok R."/>
            <person name="Lander E."/>
            <person name="Langley C.H."/>
            <person name="Lapoint R."/>
            <person name="Lazzaro B.P."/>
            <person name="Lee S.J."/>
            <person name="Levesque L."/>
            <person name="Li R."/>
            <person name="Lin C.F."/>
            <person name="Lin M.F."/>
            <person name="Lindblad-Toh K."/>
            <person name="Llopart A."/>
            <person name="Long M."/>
            <person name="Low L."/>
            <person name="Lozovsky E."/>
            <person name="Lu J."/>
            <person name="Luo M."/>
            <person name="Machado C.A."/>
            <person name="Makalowski W."/>
            <person name="Marzo M."/>
            <person name="Matsuda M."/>
            <person name="Matzkin L."/>
            <person name="McAllister B."/>
            <person name="McBride C.S."/>
            <person name="McKernan B."/>
            <person name="McKernan K."/>
            <person name="Mendez-Lago M."/>
            <person name="Minx P."/>
            <person name="Mollenhauer M.U."/>
            <person name="Montooth K."/>
            <person name="Mount S.M."/>
            <person name="Mu X."/>
            <person name="Myers E."/>
            <person name="Negre B."/>
            <person name="Newfeld S."/>
            <person name="Nielsen R."/>
            <person name="Noor M.A."/>
            <person name="O'Grady P."/>
            <person name="Pachter L."/>
            <person name="Papaceit M."/>
            <person name="Parisi M.J."/>
            <person name="Parisi M."/>
            <person name="Parts L."/>
            <person name="Pedersen J.S."/>
            <person name="Pesole G."/>
            <person name="Phillippy A.M."/>
            <person name="Ponting C.P."/>
            <person name="Pop M."/>
            <person name="Porcelli D."/>
            <person name="Powell J.R."/>
            <person name="Prohaska S."/>
            <person name="Pruitt K."/>
            <person name="Puig M."/>
            <person name="Quesneville H."/>
            <person name="Ram K.R."/>
            <person name="Rand D."/>
            <person name="Rasmussen M.D."/>
            <person name="Reed L.K."/>
            <person name="Reenan R."/>
            <person name="Reily A."/>
            <person name="Remington K.A."/>
            <person name="Rieger T.T."/>
            <person name="Ritchie M.G."/>
            <person name="Robin C."/>
            <person name="Rogers Y.H."/>
            <person name="Rohde C."/>
            <person name="Rozas J."/>
            <person name="Rubenfield M.J."/>
            <person name="Ruiz A."/>
            <person name="Russo S."/>
            <person name="Salzberg S.L."/>
            <person name="Sanchez-Gracia A."/>
            <person name="Saranga D.J."/>
            <person name="Sato H."/>
            <person name="Schaeffer S.W."/>
            <person name="Schatz M.C."/>
            <person name="Schlenke T."/>
            <person name="Schwartz R."/>
            <person name="Segarra C."/>
            <person name="Singh R.S."/>
            <person name="Sirot L."/>
            <person name="Sirota M."/>
            <person name="Sisneros N.B."/>
            <person name="Smith C.D."/>
            <person name="Smith T.F."/>
            <person name="Spieth J."/>
            <person name="Stage D.E."/>
            <person name="Stark A."/>
            <person name="Stephan W."/>
            <person name="Strausberg R.L."/>
            <person name="Strempel S."/>
            <person name="Sturgill D."/>
            <person name="Sutton G."/>
            <person name="Sutton G.G."/>
            <person name="Tao W."/>
            <person name="Teichmann S."/>
            <person name="Tobari Y.N."/>
            <person name="Tomimura Y."/>
            <person name="Tsolas J.M."/>
            <person name="Valente V.L."/>
            <person name="Venter E."/>
            <person name="Venter J.C."/>
            <person name="Vicario S."/>
            <person name="Vieira F.G."/>
            <person name="Vilella A.J."/>
            <person name="Villasante A."/>
            <person name="Walenz B."/>
            <person name="Wang J."/>
            <person name="Wasserman M."/>
            <person name="Watts T."/>
            <person name="Wilson D."/>
            <person name="Wilson R.K."/>
            <person name="Wing R.A."/>
            <person name="Wolfner M.F."/>
            <person name="Wong A."/>
            <person name="Wong G.K."/>
            <person name="Wu C.I."/>
            <person name="Wu G."/>
            <person name="Yamamoto D."/>
            <person name="Yang H.P."/>
            <person name="Yang S.P."/>
            <person name="Yorke J.A."/>
            <person name="Yoshida K."/>
            <person name="Zdobnov E."/>
            <person name="Zhang P."/>
            <person name="Zhang Y."/>
            <person name="Zimin A.V."/>
            <person name="Baldwin J."/>
            <person name="Abdouelleil A."/>
            <person name="Abdulkadir J."/>
            <person name="Abebe A."/>
            <person name="Abera B."/>
            <person name="Abreu J."/>
            <person name="Acer S.C."/>
            <person name="Aftuck L."/>
            <person name="Alexander A."/>
            <person name="An P."/>
            <person name="Anderson E."/>
            <person name="Anderson S."/>
            <person name="Arachi H."/>
            <person name="Azer M."/>
            <person name="Bachantsang P."/>
            <person name="Barry A."/>
            <person name="Bayul T."/>
            <person name="Berlin A."/>
            <person name="Bessette D."/>
            <person name="Bloom T."/>
            <person name="Blye J."/>
            <person name="Boguslavskiy L."/>
            <person name="Bonnet C."/>
            <person name="Boukhgalter B."/>
            <person name="Bourzgui I."/>
            <person name="Brown A."/>
            <person name="Cahill P."/>
            <person name="Channer S."/>
            <person name="Cheshatsang Y."/>
            <person name="Chuda L."/>
            <person name="Citroen M."/>
            <person name="Collymore A."/>
            <person name="Cooke P."/>
            <person name="Costello M."/>
            <person name="D'Aco K."/>
            <person name="Daza R."/>
            <person name="De Haan G."/>
            <person name="DeGray S."/>
            <person name="DeMaso C."/>
            <person name="Dhargay N."/>
            <person name="Dooley K."/>
            <person name="Dooley E."/>
            <person name="Doricent M."/>
            <person name="Dorje P."/>
            <person name="Dorjee K."/>
            <person name="Dupes A."/>
            <person name="Elong R."/>
            <person name="Falk J."/>
            <person name="Farina A."/>
            <person name="Faro S."/>
            <person name="Ferguson D."/>
            <person name="Fisher S."/>
            <person name="Foley C.D."/>
            <person name="Franke A."/>
            <person name="Friedrich D."/>
            <person name="Gadbois L."/>
            <person name="Gearin G."/>
            <person name="Gearin C.R."/>
            <person name="Giannoukos G."/>
            <person name="Goode T."/>
            <person name="Graham J."/>
            <person name="Grandbois E."/>
            <person name="Grewal S."/>
            <person name="Gyaltsen K."/>
            <person name="Hafez N."/>
            <person name="Hagos B."/>
            <person name="Hall J."/>
            <person name="Henson C."/>
            <person name="Hollinger A."/>
            <person name="Honan T."/>
            <person name="Huard M.D."/>
            <person name="Hughes L."/>
            <person name="Hurhula B."/>
            <person name="Husby M.E."/>
            <person name="Kamat A."/>
            <person name="Kanga B."/>
            <person name="Kashin S."/>
            <person name="Khazanovich D."/>
            <person name="Kisner P."/>
            <person name="Lance K."/>
            <person name="Lara M."/>
            <person name="Lee W."/>
            <person name="Lennon N."/>
            <person name="Letendre F."/>
            <person name="LeVine R."/>
            <person name="Lipovsky A."/>
            <person name="Liu X."/>
            <person name="Liu J."/>
            <person name="Liu S."/>
            <person name="Lokyitsang T."/>
            <person name="Lokyitsang Y."/>
            <person name="Lubonja R."/>
            <person name="Lui A."/>
            <person name="MacDonald P."/>
            <person name="Magnisalis V."/>
            <person name="Maru K."/>
            <person name="Matthews C."/>
            <person name="McCusker W."/>
            <person name="McDonough S."/>
            <person name="Mehta T."/>
            <person name="Meldrim J."/>
            <person name="Meneus L."/>
            <person name="Mihai O."/>
            <person name="Mihalev A."/>
            <person name="Mihova T."/>
            <person name="Mittelman R."/>
            <person name="Mlenga V."/>
            <person name="Montmayeur A."/>
            <person name="Mulrain L."/>
            <person name="Navidi A."/>
            <person name="Naylor J."/>
            <person name="Negash T."/>
            <person name="Nguyen T."/>
            <person name="Nguyen N."/>
            <person name="Nicol R."/>
            <person name="Norbu C."/>
            <person name="Norbu N."/>
            <person name="Novod N."/>
            <person name="O'Neill B."/>
            <person name="Osman S."/>
            <person name="Markiewicz E."/>
            <person name="Oyono O.L."/>
            <person name="Patti C."/>
            <person name="Phunkhang P."/>
            <person name="Pierre F."/>
            <person name="Priest M."/>
            <person name="Raghuraman S."/>
            <person name="Rege F."/>
            <person name="Reyes R."/>
            <person name="Rise C."/>
            <person name="Rogov P."/>
            <person name="Ross K."/>
            <person name="Ryan E."/>
            <person name="Settipalli S."/>
            <person name="Shea T."/>
            <person name="Sherpa N."/>
            <person name="Shi L."/>
            <person name="Shih D."/>
            <person name="Sparrow T."/>
            <person name="Spaulding J."/>
            <person name="Stalker J."/>
            <person name="Stange-Thomann N."/>
            <person name="Stavropoulos S."/>
            <person name="Stone C."/>
            <person name="Strader C."/>
            <person name="Tesfaye S."/>
            <person name="Thomson T."/>
            <person name="Thoulutsang Y."/>
            <person name="Thoulutsang D."/>
            <person name="Topham K."/>
            <person name="Topping I."/>
            <person name="Tsamla T."/>
            <person name="Vassiliev H."/>
            <person name="Vo A."/>
            <person name="Wangchuk T."/>
            <person name="Wangdi T."/>
            <person name="Weiand M."/>
            <person name="Wilkinson J."/>
            <person name="Wilson A."/>
            <person name="Yadav S."/>
            <person name="Young G."/>
            <person name="Yu Q."/>
            <person name="Zembek L."/>
            <person name="Zhong D."/>
            <person name="Zimmer A."/>
            <person name="Zwirko Z."/>
            <person name="Jaffe D.B."/>
            <person name="Alvarez P."/>
            <person name="Brockman W."/>
            <person name="Butler J."/>
            <person name="Chin C."/>
            <person name="Gnerre S."/>
            <person name="Grabherr M."/>
            <person name="Kleber M."/>
            <person name="Mauceli E."/>
            <person name="MacCallum I."/>
        </authorList>
    </citation>
    <scope>NUCLEOTIDE SEQUENCE [LARGE SCALE GENOMIC DNA]</scope>
    <source>
        <strain evidence="1 2">TSC#14021-0224.01</strain>
    </source>
</reference>
<protein>
    <submittedName>
        <fullName evidence="1">Uncharacterized protein</fullName>
    </submittedName>
</protein>
<keyword evidence="2" id="KW-1185">Reference proteome</keyword>
<name>B3NVK2_DROER</name>
<evidence type="ECO:0000313" key="1">
    <source>
        <dbReference type="EMBL" id="EDV46394.2"/>
    </source>
</evidence>
<reference evidence="1 2" key="2">
    <citation type="journal article" date="2008" name="Bioinformatics">
        <title>Assembly reconciliation.</title>
        <authorList>
            <person name="Zimin A.V."/>
            <person name="Smith D.R."/>
            <person name="Sutton G."/>
            <person name="Yorke J.A."/>
        </authorList>
    </citation>
    <scope>NUCLEOTIDE SEQUENCE [LARGE SCALE GENOMIC DNA]</scope>
    <source>
        <strain evidence="1 2">TSC#14021-0224.01</strain>
    </source>
</reference>
<gene>
    <name evidence="1" type="primary">Dere\GG19064</name>
    <name evidence="1" type="synonym">dere_GLEANR_3843</name>
    <name evidence="1" type="synonym">GG19064</name>
    <name evidence="1" type="ORF">Dere_GG19064</name>
</gene>
<dbReference type="Proteomes" id="UP000008711">
    <property type="component" value="Unassembled WGS sequence"/>
</dbReference>
<evidence type="ECO:0000313" key="2">
    <source>
        <dbReference type="Proteomes" id="UP000008711"/>
    </source>
</evidence>
<dbReference type="OrthoDB" id="7973909at2759"/>
<organism evidence="1 2">
    <name type="scientific">Drosophila erecta</name>
    <name type="common">Fruit fly</name>
    <dbReference type="NCBI Taxonomy" id="7220"/>
    <lineage>
        <taxon>Eukaryota</taxon>
        <taxon>Metazoa</taxon>
        <taxon>Ecdysozoa</taxon>
        <taxon>Arthropoda</taxon>
        <taxon>Hexapoda</taxon>
        <taxon>Insecta</taxon>
        <taxon>Pterygota</taxon>
        <taxon>Neoptera</taxon>
        <taxon>Endopterygota</taxon>
        <taxon>Diptera</taxon>
        <taxon>Brachycera</taxon>
        <taxon>Muscomorpha</taxon>
        <taxon>Ephydroidea</taxon>
        <taxon>Drosophilidae</taxon>
        <taxon>Drosophila</taxon>
        <taxon>Sophophora</taxon>
    </lineage>
</organism>
<dbReference type="EMBL" id="CH954180">
    <property type="protein sequence ID" value="EDV46394.2"/>
    <property type="molecule type" value="Genomic_DNA"/>
</dbReference>
<proteinExistence type="predicted"/>
<dbReference type="HOGENOM" id="CLU_704519_0_0_1"/>
<dbReference type="AlphaFoldDB" id="B3NVK2"/>
<dbReference type="KEGG" id="der:6550001"/>
<accession>B3NVK2</accession>
<sequence length="438" mass="49766">MRATTVPSKSRWTCADLLLGGDNPNGGHNGFPMAIKARAVDKQTVSKMHLLLQLLLCIPLVVGEVLPLQPDLDNIQMTIRRSVSRDDKLQVFHSIWGAIRSDFATDTDKVKGLYRQLGIFVRDEVQCSSGSTGRSACELQQEVRRHLRSLMAQRLANLLNAEESIQTYGMYIASSVEPALVRDILVHAIEDVYFHRPLEKLVQQLEQLYADRDEVSFRMMIEAQLALFWRYQSMHDNSEAFLFNVAHMVSKIRSHHMYASVDAGLQKRVEALGKRLPPVLGLLFDPQGFCLLSRSDREYIYTTITDDWNYGLNGRQVFSWHEKNLTDSAGVIRAFVQEQHSTPVFTLRGELFKWYYFVDPSEGNRLAALRSGSPSSSTSTWTIAYVEDALIFRQRDLTLCAAEKFDGERRLVKMLPGQMHTPPSEACQWLPIACVPPK</sequence>
<dbReference type="eggNOG" id="ENOG502T80R">
    <property type="taxonomic scope" value="Eukaryota"/>
</dbReference>